<comment type="caution">
    <text evidence="2">The sequence shown here is derived from an EMBL/GenBank/DDBJ whole genome shotgun (WGS) entry which is preliminary data.</text>
</comment>
<organism evidence="2">
    <name type="scientific">Cladocopium goreaui</name>
    <dbReference type="NCBI Taxonomy" id="2562237"/>
    <lineage>
        <taxon>Eukaryota</taxon>
        <taxon>Sar</taxon>
        <taxon>Alveolata</taxon>
        <taxon>Dinophyceae</taxon>
        <taxon>Suessiales</taxon>
        <taxon>Symbiodiniaceae</taxon>
        <taxon>Cladocopium</taxon>
    </lineage>
</organism>
<sequence length="381" mass="43159">MDQAAAKAVAKTLEQGEEEAEMILAKAFGWTGWFQLNRPSYLQPKLPPAPEKIEASLAWLIQGPLHMNSEQLRRALTTKPQVYLENPQGSYEKALQVAPEQWRTPESFRALLLKNPKVLDLTHNCLLTDPAERVINEDGEAVHCDGRCTNCWRVATPKLLGQASGHELGHGQEVQQGAVDMVDLQVLSRFLRDVLRHHSKAWDTAVANAGEMLPWQQFPEIQKERQSSAGEIDPPWNEDLLFWLFWLFWDESSFEIQDLKQLAFDSCAASLGSAPFGERPSANSTELTQAEAALQAVSEKQVELEEAVARTTRLEHKKLLSEKRCKELQQQVREGEKEKQQMLEDLKYQMQLEAQQSTASLQEFARAETARRFGKTKSPQS</sequence>
<protein>
    <submittedName>
        <fullName evidence="3">Ubiquitinyl hydrolase 1</fullName>
    </submittedName>
</protein>
<dbReference type="GO" id="GO:0016787">
    <property type="term" value="F:hydrolase activity"/>
    <property type="evidence" value="ECO:0007669"/>
    <property type="project" value="UniProtKB-KW"/>
</dbReference>
<dbReference type="OrthoDB" id="417670at2759"/>
<evidence type="ECO:0000313" key="2">
    <source>
        <dbReference type="EMBL" id="CAI3994931.1"/>
    </source>
</evidence>
<reference evidence="2" key="1">
    <citation type="submission" date="2022-10" db="EMBL/GenBank/DDBJ databases">
        <authorList>
            <person name="Chen Y."/>
            <person name="Dougan E. K."/>
            <person name="Chan C."/>
            <person name="Rhodes N."/>
            <person name="Thang M."/>
        </authorList>
    </citation>
    <scope>NUCLEOTIDE SEQUENCE</scope>
</reference>
<gene>
    <name evidence="2" type="ORF">C1SCF055_LOCUS21542</name>
</gene>
<name>A0A9P1CRD8_9DINO</name>
<reference evidence="3 4" key="2">
    <citation type="submission" date="2024-05" db="EMBL/GenBank/DDBJ databases">
        <authorList>
            <person name="Chen Y."/>
            <person name="Shah S."/>
            <person name="Dougan E. K."/>
            <person name="Thang M."/>
            <person name="Chan C."/>
        </authorList>
    </citation>
    <scope>NUCLEOTIDE SEQUENCE [LARGE SCALE GENOMIC DNA]</scope>
</reference>
<evidence type="ECO:0000313" key="4">
    <source>
        <dbReference type="Proteomes" id="UP001152797"/>
    </source>
</evidence>
<keyword evidence="1" id="KW-0175">Coiled coil</keyword>
<dbReference type="EMBL" id="CAMXCT010002012">
    <property type="protein sequence ID" value="CAI3994931.1"/>
    <property type="molecule type" value="Genomic_DNA"/>
</dbReference>
<dbReference type="Proteomes" id="UP001152797">
    <property type="component" value="Unassembled WGS sequence"/>
</dbReference>
<keyword evidence="4" id="KW-1185">Reference proteome</keyword>
<feature type="coiled-coil region" evidence="1">
    <location>
        <begin position="287"/>
        <end position="345"/>
    </location>
</feature>
<dbReference type="AlphaFoldDB" id="A0A9P1CRD8"/>
<evidence type="ECO:0000313" key="3">
    <source>
        <dbReference type="EMBL" id="CAL4782243.1"/>
    </source>
</evidence>
<keyword evidence="3" id="KW-0378">Hydrolase</keyword>
<dbReference type="EMBL" id="CAMXCT020002012">
    <property type="protein sequence ID" value="CAL1148306.1"/>
    <property type="molecule type" value="Genomic_DNA"/>
</dbReference>
<evidence type="ECO:0000256" key="1">
    <source>
        <dbReference type="SAM" id="Coils"/>
    </source>
</evidence>
<proteinExistence type="predicted"/>
<dbReference type="EMBL" id="CAMXCT030002012">
    <property type="protein sequence ID" value="CAL4782243.1"/>
    <property type="molecule type" value="Genomic_DNA"/>
</dbReference>
<accession>A0A9P1CRD8</accession>